<evidence type="ECO:0000313" key="6">
    <source>
        <dbReference type="Proteomes" id="UP000183028"/>
    </source>
</evidence>
<dbReference type="Gene3D" id="1.10.10.10">
    <property type="entry name" value="Winged helix-like DNA-binding domain superfamily/Winged helix DNA-binding domain"/>
    <property type="match status" value="1"/>
</dbReference>
<feature type="domain" description="HTH arsR-type" evidence="4">
    <location>
        <begin position="4"/>
        <end position="97"/>
    </location>
</feature>
<accession>A0A1H6VP25</accession>
<dbReference type="SUPFAM" id="SSF46785">
    <property type="entry name" value="Winged helix' DNA-binding domain"/>
    <property type="match status" value="1"/>
</dbReference>
<keyword evidence="1" id="KW-0805">Transcription regulation</keyword>
<reference evidence="6" key="1">
    <citation type="submission" date="2016-10" db="EMBL/GenBank/DDBJ databases">
        <authorList>
            <person name="Varghese N."/>
        </authorList>
    </citation>
    <scope>NUCLEOTIDE SEQUENCE [LARGE SCALE GENOMIC DNA]</scope>
    <source>
        <strain evidence="6">DSM 20406</strain>
    </source>
</reference>
<dbReference type="GO" id="GO:0003677">
    <property type="term" value="F:DNA binding"/>
    <property type="evidence" value="ECO:0007669"/>
    <property type="project" value="UniProtKB-KW"/>
</dbReference>
<dbReference type="RefSeq" id="WP_033162208.1">
    <property type="nucleotide sequence ID" value="NZ_CACVPP010000048.1"/>
</dbReference>
<dbReference type="CDD" id="cd00090">
    <property type="entry name" value="HTH_ARSR"/>
    <property type="match status" value="1"/>
</dbReference>
<dbReference type="STRING" id="322505.SAMN04487836_12418"/>
<evidence type="ECO:0000256" key="1">
    <source>
        <dbReference type="ARBA" id="ARBA00023015"/>
    </source>
</evidence>
<dbReference type="InterPro" id="IPR001845">
    <property type="entry name" value="HTH_ArsR_DNA-bd_dom"/>
</dbReference>
<dbReference type="eggNOG" id="COG0640">
    <property type="taxonomic scope" value="Bacteria"/>
</dbReference>
<dbReference type="Pfam" id="PF01022">
    <property type="entry name" value="HTH_5"/>
    <property type="match status" value="1"/>
</dbReference>
<dbReference type="PROSITE" id="PS50987">
    <property type="entry name" value="HTH_ARSR_2"/>
    <property type="match status" value="1"/>
</dbReference>
<dbReference type="InterPro" id="IPR051011">
    <property type="entry name" value="Metal_resp_trans_reg"/>
</dbReference>
<dbReference type="NCBIfam" id="NF033788">
    <property type="entry name" value="HTH_metalloreg"/>
    <property type="match status" value="1"/>
</dbReference>
<proteinExistence type="predicted"/>
<organism evidence="5 6">
    <name type="scientific">Sharpea azabuensis</name>
    <dbReference type="NCBI Taxonomy" id="322505"/>
    <lineage>
        <taxon>Bacteria</taxon>
        <taxon>Bacillati</taxon>
        <taxon>Bacillota</taxon>
        <taxon>Erysipelotrichia</taxon>
        <taxon>Erysipelotrichales</taxon>
        <taxon>Coprobacillaceae</taxon>
        <taxon>Sharpea</taxon>
    </lineage>
</organism>
<dbReference type="SMART" id="SM00418">
    <property type="entry name" value="HTH_ARSR"/>
    <property type="match status" value="1"/>
</dbReference>
<keyword evidence="3" id="KW-0804">Transcription</keyword>
<dbReference type="InterPro" id="IPR036388">
    <property type="entry name" value="WH-like_DNA-bd_sf"/>
</dbReference>
<dbReference type="EMBL" id="FNYK01000045">
    <property type="protein sequence ID" value="SEJ01825.1"/>
    <property type="molecule type" value="Genomic_DNA"/>
</dbReference>
<dbReference type="PRINTS" id="PR00778">
    <property type="entry name" value="HTHARSR"/>
</dbReference>
<keyword evidence="2" id="KW-0238">DNA-binding</keyword>
<evidence type="ECO:0000256" key="2">
    <source>
        <dbReference type="ARBA" id="ARBA00023125"/>
    </source>
</evidence>
<protein>
    <submittedName>
        <fullName evidence="5">ArsR family transcriptional regulator</fullName>
    </submittedName>
</protein>
<dbReference type="GO" id="GO:0003700">
    <property type="term" value="F:DNA-binding transcription factor activity"/>
    <property type="evidence" value="ECO:0007669"/>
    <property type="project" value="InterPro"/>
</dbReference>
<keyword evidence="6" id="KW-1185">Reference proteome</keyword>
<name>A0A1H6VP25_9FIRM</name>
<dbReference type="PANTHER" id="PTHR43132:SF6">
    <property type="entry name" value="HTH-TYPE TRANSCRIPTIONAL REPRESSOR CZRA"/>
    <property type="match status" value="1"/>
</dbReference>
<dbReference type="GeneID" id="54119570"/>
<dbReference type="Proteomes" id="UP000183028">
    <property type="component" value="Unassembled WGS sequence"/>
</dbReference>
<dbReference type="PANTHER" id="PTHR43132">
    <property type="entry name" value="ARSENICAL RESISTANCE OPERON REPRESSOR ARSR-RELATED"/>
    <property type="match status" value="1"/>
</dbReference>
<gene>
    <name evidence="5" type="ORF">SAMN04487834_10457</name>
</gene>
<dbReference type="InterPro" id="IPR036390">
    <property type="entry name" value="WH_DNA-bd_sf"/>
</dbReference>
<dbReference type="OrthoDB" id="9794330at2"/>
<dbReference type="AlphaFoldDB" id="A0A1H6VP25"/>
<sequence>MKPIQEEEITDLADLFKIFSDSTRLRILFSLMDGEKNVTELTQDLDMTQSNVSHSLSILKTNKLVKPRRDGKAIYYSLADDHVKTIIAMGRDHIEEE</sequence>
<evidence type="ECO:0000313" key="5">
    <source>
        <dbReference type="EMBL" id="SEJ01825.1"/>
    </source>
</evidence>
<dbReference type="InterPro" id="IPR011991">
    <property type="entry name" value="ArsR-like_HTH"/>
</dbReference>
<evidence type="ECO:0000256" key="3">
    <source>
        <dbReference type="ARBA" id="ARBA00023163"/>
    </source>
</evidence>
<evidence type="ECO:0000259" key="4">
    <source>
        <dbReference type="PROSITE" id="PS50987"/>
    </source>
</evidence>